<gene>
    <name evidence="3" type="ORF">DESAMIL20_1027</name>
</gene>
<dbReference type="OrthoDB" id="9802035at2"/>
<keyword evidence="4" id="KW-1185">Reference proteome</keyword>
<protein>
    <submittedName>
        <fullName evidence="3">Putative GTPase</fullName>
    </submittedName>
</protein>
<comment type="caution">
    <text evidence="3">The sequence shown here is derived from an EMBL/GenBank/DDBJ whole genome shotgun (WGS) entry which is preliminary data.</text>
</comment>
<dbReference type="PANTHER" id="PTHR43681">
    <property type="entry name" value="TRANSMEMBRANE GTPASE FZO"/>
    <property type="match status" value="1"/>
</dbReference>
<dbReference type="InterPro" id="IPR051943">
    <property type="entry name" value="TRAFAC_Dynamin-like_GTPase"/>
</dbReference>
<dbReference type="Gene3D" id="3.40.50.300">
    <property type="entry name" value="P-loop containing nucleotide triphosphate hydrolases"/>
    <property type="match status" value="1"/>
</dbReference>
<dbReference type="AlphaFoldDB" id="A0A1X4XVC1"/>
<accession>A0A1X4XVC1</accession>
<keyword evidence="1" id="KW-0175">Coiled coil</keyword>
<dbReference type="Proteomes" id="UP000194141">
    <property type="component" value="Unassembled WGS sequence"/>
</dbReference>
<dbReference type="RefSeq" id="WP_086033730.1">
    <property type="nucleotide sequence ID" value="NZ_MDSU01000018.1"/>
</dbReference>
<dbReference type="EMBL" id="MDSU01000018">
    <property type="protein sequence ID" value="OSS41474.1"/>
    <property type="molecule type" value="Genomic_DNA"/>
</dbReference>
<dbReference type="Pfam" id="PF00350">
    <property type="entry name" value="Dynamin_N"/>
    <property type="match status" value="1"/>
</dbReference>
<organism evidence="3 4">
    <name type="scientific">Desulfurella amilsii</name>
    <dbReference type="NCBI Taxonomy" id="1562698"/>
    <lineage>
        <taxon>Bacteria</taxon>
        <taxon>Pseudomonadati</taxon>
        <taxon>Campylobacterota</taxon>
        <taxon>Desulfurellia</taxon>
        <taxon>Desulfurellales</taxon>
        <taxon>Desulfurellaceae</taxon>
        <taxon>Desulfurella</taxon>
    </lineage>
</organism>
<evidence type="ECO:0000313" key="4">
    <source>
        <dbReference type="Proteomes" id="UP000194141"/>
    </source>
</evidence>
<name>A0A1X4XVC1_9BACT</name>
<evidence type="ECO:0000259" key="2">
    <source>
        <dbReference type="Pfam" id="PF00350"/>
    </source>
</evidence>
<evidence type="ECO:0000256" key="1">
    <source>
        <dbReference type="SAM" id="Coils"/>
    </source>
</evidence>
<reference evidence="3 4" key="1">
    <citation type="journal article" date="2017" name="Front. Microbiol.">
        <title>Genome Sequence of Desulfurella amilsii Strain TR1 and Comparative Genomics of Desulfurellaceae Family.</title>
        <authorList>
            <person name="Florentino A.P."/>
            <person name="Stams A.J."/>
            <person name="Sanchez-Andrea I."/>
        </authorList>
    </citation>
    <scope>NUCLEOTIDE SEQUENCE [LARGE SCALE GENOMIC DNA]</scope>
    <source>
        <strain evidence="3 4">TR1</strain>
    </source>
</reference>
<feature type="coiled-coil region" evidence="1">
    <location>
        <begin position="500"/>
        <end position="572"/>
    </location>
</feature>
<proteinExistence type="predicted"/>
<dbReference type="InterPro" id="IPR027417">
    <property type="entry name" value="P-loop_NTPase"/>
</dbReference>
<feature type="domain" description="Dynamin N-terminal" evidence="2">
    <location>
        <begin position="40"/>
        <end position="194"/>
    </location>
</feature>
<dbReference type="SUPFAM" id="SSF52540">
    <property type="entry name" value="P-loop containing nucleoside triphosphate hydrolases"/>
    <property type="match status" value="1"/>
</dbReference>
<dbReference type="PANTHER" id="PTHR43681:SF1">
    <property type="entry name" value="SARCALUMENIN"/>
    <property type="match status" value="1"/>
</dbReference>
<dbReference type="InterPro" id="IPR045063">
    <property type="entry name" value="Dynamin_N"/>
</dbReference>
<dbReference type="STRING" id="1562698.DESAMIL20_1027"/>
<evidence type="ECO:0000313" key="3">
    <source>
        <dbReference type="EMBL" id="OSS41474.1"/>
    </source>
</evidence>
<sequence>MVNLEQAIQSSIQALKALPLDFSHLSAIEDKIQSKQFNFVVIGQFKRGKSTLINALIGKDILPISVLPLTSIVTIINYGEQKAVVCFKGGSCKNIELNEISFFVTEKYNPNNKLNVEYVEIFYPADFLKNSVRIIDTPGIGSVYEHNSDVSYQFLPKADASLFVLSPDPPITQAEIEFLKDAQKYIDKFFFLLNKIDNFKPNELKEIIEFNRSVIENLVSKKVDIIPISAKLAQEARFESNKDKQEQSNIEKLYHRLDNFIKEEQASVFWYSIINNLIRYIDTQMNFFKLNLASLSMSQAKLQEKIKLFEDSLEKLELDEYIYWLENKTKQVINVLDKDILTLKEQLPQLISKITDYFNTLNTSSTSMLNEQLKSYLQGQIEEIFSVFLQIENQKIGQLVEDIYNQLLEKINALIDNITKTAEEVFEVELSKLTQVEQLIEKSEFYFLIKEQPGVLDIMVDFFKSKLPLFLGKKVIYKSISERSVELFDRHCGRLRYDFVKRIKETAQKFSSQVEEKLNQNIDAIKDILNAALQKQNDEQRQNEINKIDNCIKSLSSIRTNLENLKNQLKQDGKF</sequence>
<dbReference type="CDD" id="cd09912">
    <property type="entry name" value="DLP_2"/>
    <property type="match status" value="1"/>
</dbReference>